<sequence length="103" mass="11761">MTSKIEDGKMTFSLKDKIIMSNSDALKNQIKKNILDETKSSEINILEFDLKDVEFIDSTGVGVFISLFKFSNENDMEMSIVNTQDMVKKIFTITKLDTLLNIK</sequence>
<dbReference type="InterPro" id="IPR003658">
    <property type="entry name" value="Anti-sigma_ant"/>
</dbReference>
<evidence type="ECO:0000313" key="4">
    <source>
        <dbReference type="EMBL" id="MBM7562658.1"/>
    </source>
</evidence>
<dbReference type="InterPro" id="IPR036513">
    <property type="entry name" value="STAS_dom_sf"/>
</dbReference>
<dbReference type="PANTHER" id="PTHR33495">
    <property type="entry name" value="ANTI-SIGMA FACTOR ANTAGONIST TM_1081-RELATED-RELATED"/>
    <property type="match status" value="1"/>
</dbReference>
<evidence type="ECO:0000256" key="2">
    <source>
        <dbReference type="RuleBase" id="RU003749"/>
    </source>
</evidence>
<feature type="domain" description="STAS" evidence="3">
    <location>
        <begin position="1"/>
        <end position="103"/>
    </location>
</feature>
<protein>
    <recommendedName>
        <fullName evidence="2">Anti-sigma factor antagonist</fullName>
    </recommendedName>
</protein>
<accession>A0ABS2MTB4</accession>
<dbReference type="Proteomes" id="UP000767854">
    <property type="component" value="Unassembled WGS sequence"/>
</dbReference>
<dbReference type="InterPro" id="IPR002645">
    <property type="entry name" value="STAS_dom"/>
</dbReference>
<dbReference type="RefSeq" id="WP_204665086.1">
    <property type="nucleotide sequence ID" value="NZ_JAFBDT010000025.1"/>
</dbReference>
<dbReference type="NCBIfam" id="TIGR00377">
    <property type="entry name" value="ant_ant_sig"/>
    <property type="match status" value="1"/>
</dbReference>
<keyword evidence="5" id="KW-1185">Reference proteome</keyword>
<dbReference type="EMBL" id="JAFBDT010000025">
    <property type="protein sequence ID" value="MBM7562658.1"/>
    <property type="molecule type" value="Genomic_DNA"/>
</dbReference>
<dbReference type="Pfam" id="PF01740">
    <property type="entry name" value="STAS"/>
    <property type="match status" value="1"/>
</dbReference>
<dbReference type="SUPFAM" id="SSF52091">
    <property type="entry name" value="SpoIIaa-like"/>
    <property type="match status" value="1"/>
</dbReference>
<organism evidence="4 5">
    <name type="scientific">Fusibacter tunisiensis</name>
    <dbReference type="NCBI Taxonomy" id="1008308"/>
    <lineage>
        <taxon>Bacteria</taxon>
        <taxon>Bacillati</taxon>
        <taxon>Bacillota</taxon>
        <taxon>Clostridia</taxon>
        <taxon>Eubacteriales</taxon>
        <taxon>Eubacteriales Family XII. Incertae Sedis</taxon>
        <taxon>Fusibacter</taxon>
    </lineage>
</organism>
<dbReference type="Gene3D" id="3.30.750.24">
    <property type="entry name" value="STAS domain"/>
    <property type="match status" value="1"/>
</dbReference>
<proteinExistence type="inferred from homology"/>
<comment type="caution">
    <text evidence="4">The sequence shown here is derived from an EMBL/GenBank/DDBJ whole genome shotgun (WGS) entry which is preliminary data.</text>
</comment>
<comment type="similarity">
    <text evidence="1 2">Belongs to the anti-sigma-factor antagonist family.</text>
</comment>
<evidence type="ECO:0000313" key="5">
    <source>
        <dbReference type="Proteomes" id="UP000767854"/>
    </source>
</evidence>
<evidence type="ECO:0000256" key="1">
    <source>
        <dbReference type="ARBA" id="ARBA00009013"/>
    </source>
</evidence>
<evidence type="ECO:0000259" key="3">
    <source>
        <dbReference type="PROSITE" id="PS50801"/>
    </source>
</evidence>
<dbReference type="PROSITE" id="PS50801">
    <property type="entry name" value="STAS"/>
    <property type="match status" value="1"/>
</dbReference>
<gene>
    <name evidence="4" type="ORF">JOC49_002219</name>
</gene>
<dbReference type="CDD" id="cd07043">
    <property type="entry name" value="STAS_anti-anti-sigma_factors"/>
    <property type="match status" value="1"/>
</dbReference>
<name>A0ABS2MTB4_9FIRM</name>
<reference evidence="4 5" key="1">
    <citation type="submission" date="2021-01" db="EMBL/GenBank/DDBJ databases">
        <title>Genomic Encyclopedia of Type Strains, Phase IV (KMG-IV): sequencing the most valuable type-strain genomes for metagenomic binning, comparative biology and taxonomic classification.</title>
        <authorList>
            <person name="Goeker M."/>
        </authorList>
    </citation>
    <scope>NUCLEOTIDE SEQUENCE [LARGE SCALE GENOMIC DNA]</scope>
    <source>
        <strain evidence="4 5">DSM 24436</strain>
    </source>
</reference>
<dbReference type="PANTHER" id="PTHR33495:SF2">
    <property type="entry name" value="ANTI-SIGMA FACTOR ANTAGONIST TM_1081-RELATED"/>
    <property type="match status" value="1"/>
</dbReference>